<protein>
    <submittedName>
        <fullName evidence="3">Acetyl-CoA carboxylase biotin carboxyl carrier protein subunit</fullName>
    </submittedName>
</protein>
<dbReference type="PROSITE" id="PS50968">
    <property type="entry name" value="BIOTINYL_LIPOYL"/>
    <property type="match status" value="1"/>
</dbReference>
<comment type="caution">
    <text evidence="3">The sequence shown here is derived from an EMBL/GenBank/DDBJ whole genome shotgun (WGS) entry which is preliminary data.</text>
</comment>
<dbReference type="InterPro" id="IPR011053">
    <property type="entry name" value="Single_hybrid_motif"/>
</dbReference>
<dbReference type="RefSeq" id="WP_343331171.1">
    <property type="nucleotide sequence ID" value="NZ_JAPOHD010000002.1"/>
</dbReference>
<dbReference type="PANTHER" id="PTHR45266:SF3">
    <property type="entry name" value="OXALOACETATE DECARBOXYLASE ALPHA CHAIN"/>
    <property type="match status" value="1"/>
</dbReference>
<name>A0A9X3F2U0_9BACT</name>
<evidence type="ECO:0000256" key="1">
    <source>
        <dbReference type="ARBA" id="ARBA00023267"/>
    </source>
</evidence>
<dbReference type="SUPFAM" id="SSF51230">
    <property type="entry name" value="Single hybrid motif"/>
    <property type="match status" value="1"/>
</dbReference>
<accession>A0A9X3F2U0</accession>
<reference evidence="3" key="1">
    <citation type="submission" date="2022-11" db="EMBL/GenBank/DDBJ databases">
        <title>Marilongibacter aestuarii gen. nov., sp. nov., isolated from tidal flat sediment.</title>
        <authorList>
            <person name="Jiayan W."/>
        </authorList>
    </citation>
    <scope>NUCLEOTIDE SEQUENCE</scope>
    <source>
        <strain evidence="3">Z1-6</strain>
    </source>
</reference>
<dbReference type="EMBL" id="JAPOHD010000002">
    <property type="protein sequence ID" value="MCY1718832.1"/>
    <property type="molecule type" value="Genomic_DNA"/>
</dbReference>
<evidence type="ECO:0000313" key="4">
    <source>
        <dbReference type="Proteomes" id="UP001145087"/>
    </source>
</evidence>
<evidence type="ECO:0000313" key="3">
    <source>
        <dbReference type="EMBL" id="MCY1718832.1"/>
    </source>
</evidence>
<dbReference type="Pfam" id="PF00364">
    <property type="entry name" value="Biotin_lipoyl"/>
    <property type="match status" value="1"/>
</dbReference>
<gene>
    <name evidence="3" type="ORF">OU798_00665</name>
</gene>
<dbReference type="AlphaFoldDB" id="A0A9X3F2U0"/>
<proteinExistence type="predicted"/>
<sequence>MAEEKELKNLIIQGAVYKTTFTKKFENRVNYETPNENMLYSFIPGTIIDIYVKTREKVKEGETLLLLEAMKMQNQVRMPFDGEIVKIHVKKDEVIPNRHLMIEIKKSK</sequence>
<dbReference type="PANTHER" id="PTHR45266">
    <property type="entry name" value="OXALOACETATE DECARBOXYLASE ALPHA CHAIN"/>
    <property type="match status" value="1"/>
</dbReference>
<keyword evidence="1" id="KW-0092">Biotin</keyword>
<dbReference type="InterPro" id="IPR050709">
    <property type="entry name" value="Biotin_Carboxyl_Carrier/Decarb"/>
</dbReference>
<evidence type="ECO:0000259" key="2">
    <source>
        <dbReference type="PROSITE" id="PS50968"/>
    </source>
</evidence>
<dbReference type="InterPro" id="IPR000089">
    <property type="entry name" value="Biotin_lipoyl"/>
</dbReference>
<organism evidence="3 4">
    <name type="scientific">Draconibacterium aestuarii</name>
    <dbReference type="NCBI Taxonomy" id="2998507"/>
    <lineage>
        <taxon>Bacteria</taxon>
        <taxon>Pseudomonadati</taxon>
        <taxon>Bacteroidota</taxon>
        <taxon>Bacteroidia</taxon>
        <taxon>Marinilabiliales</taxon>
        <taxon>Prolixibacteraceae</taxon>
        <taxon>Draconibacterium</taxon>
    </lineage>
</organism>
<dbReference type="Proteomes" id="UP001145087">
    <property type="component" value="Unassembled WGS sequence"/>
</dbReference>
<feature type="domain" description="Lipoyl-binding" evidence="2">
    <location>
        <begin position="28"/>
        <end position="105"/>
    </location>
</feature>
<dbReference type="CDD" id="cd06850">
    <property type="entry name" value="biotinyl_domain"/>
    <property type="match status" value="1"/>
</dbReference>
<keyword evidence="4" id="KW-1185">Reference proteome</keyword>
<dbReference type="Gene3D" id="2.40.50.100">
    <property type="match status" value="1"/>
</dbReference>